<sequence>MSTNGRADRTPAQRVLDEVDRVVLGKRPVLTIVLATIMAGGHVLLEDLPGLGKTLTAKSFATALGLGVTRVQFTPDLLPADLVGSAVYNAGSGEFEYRAGPIFTNVVIADEINRTPPKTQSALLEAMAEEQVTVDGVTRRLPSPFVVLATENPVEHEGTYALPQAQLDRFAVRLRLGYLGAGEEKSLLRQRVDRTVREPRARRVVEAADVLGMRAAVEGVAVHDDVLEYIVALVRSTRSHVQVEVGASPRAELDLLQLARAHALLDGRDFVLPEDVKLLAVPVLSHRLALRAETWVRRVRGESVVQDILDRVPVPRIPARPESNGLVRSHGR</sequence>
<dbReference type="AlphaFoldDB" id="A0A7W9PA79"/>
<dbReference type="Proteomes" id="UP000540412">
    <property type="component" value="Unassembled WGS sequence"/>
</dbReference>
<dbReference type="Pfam" id="PF17863">
    <property type="entry name" value="AAA_lid_2"/>
    <property type="match status" value="1"/>
</dbReference>
<proteinExistence type="inferred from homology"/>
<dbReference type="Pfam" id="PF07726">
    <property type="entry name" value="AAA_3"/>
    <property type="match status" value="1"/>
</dbReference>
<keyword evidence="7" id="KW-1185">Reference proteome</keyword>
<dbReference type="Gene3D" id="3.40.50.300">
    <property type="entry name" value="P-loop containing nucleotide triphosphate hydrolases"/>
    <property type="match status" value="1"/>
</dbReference>
<dbReference type="EMBL" id="JACHIT010000001">
    <property type="protein sequence ID" value="MBB5912220.1"/>
    <property type="molecule type" value="Genomic_DNA"/>
</dbReference>
<dbReference type="PIRSF" id="PIRSF002849">
    <property type="entry name" value="AAA_ATPase_chaperone_MoxR_prd"/>
    <property type="match status" value="1"/>
</dbReference>
<evidence type="ECO:0000256" key="3">
    <source>
        <dbReference type="ARBA" id="ARBA00061607"/>
    </source>
</evidence>
<evidence type="ECO:0000256" key="2">
    <source>
        <dbReference type="ARBA" id="ARBA00022840"/>
    </source>
</evidence>
<dbReference type="InterPro" id="IPR041628">
    <property type="entry name" value="ChlI/MoxR_AAA_lid"/>
</dbReference>
<organism evidence="6 7">
    <name type="scientific">Nocardia transvalensis</name>
    <dbReference type="NCBI Taxonomy" id="37333"/>
    <lineage>
        <taxon>Bacteria</taxon>
        <taxon>Bacillati</taxon>
        <taxon>Actinomycetota</taxon>
        <taxon>Actinomycetes</taxon>
        <taxon>Mycobacteriales</taxon>
        <taxon>Nocardiaceae</taxon>
        <taxon>Nocardia</taxon>
    </lineage>
</organism>
<comment type="caution">
    <text evidence="6">The sequence shown here is derived from an EMBL/GenBank/DDBJ whole genome shotgun (WGS) entry which is preliminary data.</text>
</comment>
<feature type="domain" description="ChlI/MoxR AAA lid" evidence="5">
    <location>
        <begin position="236"/>
        <end position="307"/>
    </location>
</feature>
<dbReference type="SUPFAM" id="SSF52540">
    <property type="entry name" value="P-loop containing nucleoside triphosphate hydrolases"/>
    <property type="match status" value="1"/>
</dbReference>
<evidence type="ECO:0000259" key="4">
    <source>
        <dbReference type="Pfam" id="PF07726"/>
    </source>
</evidence>
<keyword evidence="1" id="KW-0547">Nucleotide-binding</keyword>
<dbReference type="GO" id="GO:0016887">
    <property type="term" value="F:ATP hydrolysis activity"/>
    <property type="evidence" value="ECO:0007669"/>
    <property type="project" value="InterPro"/>
</dbReference>
<dbReference type="RefSeq" id="WP_184782107.1">
    <property type="nucleotide sequence ID" value="NZ_JACHIT010000001.1"/>
</dbReference>
<evidence type="ECO:0000259" key="5">
    <source>
        <dbReference type="Pfam" id="PF17863"/>
    </source>
</evidence>
<comment type="similarity">
    <text evidence="3">Belongs to the MoxR family.</text>
</comment>
<evidence type="ECO:0000313" key="7">
    <source>
        <dbReference type="Proteomes" id="UP000540412"/>
    </source>
</evidence>
<accession>A0A7W9PA79</accession>
<dbReference type="PANTHER" id="PTHR42759">
    <property type="entry name" value="MOXR FAMILY PROTEIN"/>
    <property type="match status" value="1"/>
</dbReference>
<dbReference type="FunFam" id="3.40.50.300:FF:000640">
    <property type="entry name" value="MoxR family ATPase"/>
    <property type="match status" value="1"/>
</dbReference>
<evidence type="ECO:0000313" key="6">
    <source>
        <dbReference type="EMBL" id="MBB5912220.1"/>
    </source>
</evidence>
<dbReference type="Gene3D" id="1.10.8.80">
    <property type="entry name" value="Magnesium chelatase subunit I, C-Terminal domain"/>
    <property type="match status" value="1"/>
</dbReference>
<protein>
    <submittedName>
        <fullName evidence="6">MoxR-like ATPase</fullName>
        <ecNumber evidence="6">3.6.3.-</ecNumber>
    </submittedName>
</protein>
<dbReference type="PANTHER" id="PTHR42759:SF5">
    <property type="entry name" value="METHANOL DEHYDROGENASE REGULATOR"/>
    <property type="match status" value="1"/>
</dbReference>
<dbReference type="CDD" id="cd00009">
    <property type="entry name" value="AAA"/>
    <property type="match status" value="1"/>
</dbReference>
<dbReference type="EC" id="3.6.3.-" evidence="6"/>
<evidence type="ECO:0000256" key="1">
    <source>
        <dbReference type="ARBA" id="ARBA00022741"/>
    </source>
</evidence>
<dbReference type="InterPro" id="IPR011703">
    <property type="entry name" value="ATPase_AAA-3"/>
</dbReference>
<feature type="domain" description="ATPase AAA-3" evidence="4">
    <location>
        <begin position="42"/>
        <end position="171"/>
    </location>
</feature>
<keyword evidence="6" id="KW-0378">Hydrolase</keyword>
<dbReference type="InterPro" id="IPR027417">
    <property type="entry name" value="P-loop_NTPase"/>
</dbReference>
<keyword evidence="2" id="KW-0067">ATP-binding</keyword>
<dbReference type="InterPro" id="IPR050764">
    <property type="entry name" value="CbbQ/NirQ/NorQ/GpvN"/>
</dbReference>
<dbReference type="GO" id="GO:0005524">
    <property type="term" value="F:ATP binding"/>
    <property type="evidence" value="ECO:0007669"/>
    <property type="project" value="UniProtKB-KW"/>
</dbReference>
<gene>
    <name evidence="6" type="ORF">BJY24_001087</name>
</gene>
<reference evidence="6 7" key="1">
    <citation type="submission" date="2020-08" db="EMBL/GenBank/DDBJ databases">
        <title>Sequencing the genomes of 1000 actinobacteria strains.</title>
        <authorList>
            <person name="Klenk H.-P."/>
        </authorList>
    </citation>
    <scope>NUCLEOTIDE SEQUENCE [LARGE SCALE GENOMIC DNA]</scope>
    <source>
        <strain evidence="6 7">DSM 43582</strain>
    </source>
</reference>
<name>A0A7W9PA79_9NOCA</name>